<dbReference type="GO" id="GO:0004623">
    <property type="term" value="F:phospholipase A2 activity"/>
    <property type="evidence" value="ECO:0007669"/>
    <property type="project" value="TreeGrafter"/>
</dbReference>
<dbReference type="Gene3D" id="3.90.1720.10">
    <property type="entry name" value="endopeptidase domain like (from Nostoc punctiforme)"/>
    <property type="match status" value="1"/>
</dbReference>
<dbReference type="KEGG" id="cox:E0W60_18520"/>
<reference evidence="5 6" key="1">
    <citation type="submission" date="2019-03" db="EMBL/GenBank/DDBJ databases">
        <title>Efficiently degradation of phenoxyalkanoic acid herbicides by Cupriavidus oxalaticus strain X32.</title>
        <authorList>
            <person name="Sheng X."/>
        </authorList>
    </citation>
    <scope>NUCLEOTIDE SEQUENCE [LARGE SCALE GENOMIC DNA]</scope>
    <source>
        <strain evidence="5 6">X32</strain>
    </source>
</reference>
<dbReference type="GO" id="GO:0070292">
    <property type="term" value="P:N-acylphosphatidylethanolamine metabolic process"/>
    <property type="evidence" value="ECO:0007669"/>
    <property type="project" value="TreeGrafter"/>
</dbReference>
<protein>
    <submittedName>
        <fullName evidence="5">Hydrolase</fullName>
    </submittedName>
</protein>
<evidence type="ECO:0000313" key="6">
    <source>
        <dbReference type="Proteomes" id="UP000295294"/>
    </source>
</evidence>
<feature type="domain" description="LRAT" evidence="4">
    <location>
        <begin position="25"/>
        <end position="125"/>
    </location>
</feature>
<evidence type="ECO:0000256" key="3">
    <source>
        <dbReference type="ARBA" id="ARBA00023098"/>
    </source>
</evidence>
<dbReference type="PANTHER" id="PTHR13943">
    <property type="entry name" value="HRAS-LIKE SUPPRESSOR - RELATED"/>
    <property type="match status" value="1"/>
</dbReference>
<dbReference type="PANTHER" id="PTHR13943:SF77">
    <property type="entry name" value="LRAT DOMAIN-CONTAINING PROTEIN"/>
    <property type="match status" value="1"/>
</dbReference>
<dbReference type="GO" id="GO:0005737">
    <property type="term" value="C:cytoplasm"/>
    <property type="evidence" value="ECO:0007669"/>
    <property type="project" value="TreeGrafter"/>
</dbReference>
<evidence type="ECO:0000313" key="5">
    <source>
        <dbReference type="EMBL" id="QBY53113.1"/>
    </source>
</evidence>
<keyword evidence="3" id="KW-0443">Lipid metabolism</keyword>
<keyword evidence="1" id="KW-0808">Transferase</keyword>
<dbReference type="GO" id="GO:0016410">
    <property type="term" value="F:N-acyltransferase activity"/>
    <property type="evidence" value="ECO:0007669"/>
    <property type="project" value="TreeGrafter"/>
</dbReference>
<keyword evidence="2 5" id="KW-0378">Hydrolase</keyword>
<dbReference type="Proteomes" id="UP000295294">
    <property type="component" value="Chromosome 2"/>
</dbReference>
<dbReference type="Pfam" id="PF04970">
    <property type="entry name" value="LRAT"/>
    <property type="match status" value="1"/>
</dbReference>
<evidence type="ECO:0000256" key="1">
    <source>
        <dbReference type="ARBA" id="ARBA00022679"/>
    </source>
</evidence>
<dbReference type="OrthoDB" id="9812095at2"/>
<proteinExistence type="predicted"/>
<dbReference type="AlphaFoldDB" id="A0A4P7LIH3"/>
<dbReference type="RefSeq" id="WP_135705185.1">
    <property type="nucleotide sequence ID" value="NZ_CP038635.1"/>
</dbReference>
<dbReference type="EMBL" id="CP038635">
    <property type="protein sequence ID" value="QBY53113.1"/>
    <property type="molecule type" value="Genomic_DNA"/>
</dbReference>
<dbReference type="InterPro" id="IPR007053">
    <property type="entry name" value="LRAT_dom"/>
</dbReference>
<accession>A0A4P7LIH3</accession>
<evidence type="ECO:0000256" key="2">
    <source>
        <dbReference type="ARBA" id="ARBA00022801"/>
    </source>
</evidence>
<organism evidence="5 6">
    <name type="scientific">Cupriavidus oxalaticus</name>
    <dbReference type="NCBI Taxonomy" id="96344"/>
    <lineage>
        <taxon>Bacteria</taxon>
        <taxon>Pseudomonadati</taxon>
        <taxon>Pseudomonadota</taxon>
        <taxon>Betaproteobacteria</taxon>
        <taxon>Burkholderiales</taxon>
        <taxon>Burkholderiaceae</taxon>
        <taxon>Cupriavidus</taxon>
    </lineage>
</organism>
<sequence>MSDDHHIGHAQRLAAIAADIPLGAHLKTDRRGYIHHGIYAGNGEVLHYAGFKGFLRCGPVERTSLADFADGYGFRLARAAQARYPGSEIVRRARARLGEDDYRLLTNNCEHFCTWCLTGESRSEQVESLLSHPWRALLAIVEWTGAGIAARLALPVHSPSMQQLGQQLGQQRDDPHAGVQSLDQARTDYCGF</sequence>
<dbReference type="PROSITE" id="PS51934">
    <property type="entry name" value="LRAT"/>
    <property type="match status" value="1"/>
</dbReference>
<dbReference type="GO" id="GO:0008970">
    <property type="term" value="F:phospholipase A1 activity"/>
    <property type="evidence" value="ECO:0007669"/>
    <property type="project" value="TreeGrafter"/>
</dbReference>
<dbReference type="InterPro" id="IPR051496">
    <property type="entry name" value="H-rev107_PLA/AT"/>
</dbReference>
<evidence type="ECO:0000259" key="4">
    <source>
        <dbReference type="PROSITE" id="PS51934"/>
    </source>
</evidence>
<gene>
    <name evidence="5" type="ORF">E0W60_18520</name>
</gene>
<name>A0A4P7LIH3_9BURK</name>